<sequence length="88" mass="9030">MSTSGEGAGPTAQGAPNASDGNVTIKVEGSPSSRQIAASVPASGPQSPAIKKTVPDGDCTRTTKGKRPLKLASFLQYFNLVPVLNEFK</sequence>
<feature type="region of interest" description="Disordered" evidence="1">
    <location>
        <begin position="1"/>
        <end position="64"/>
    </location>
</feature>
<proteinExistence type="predicted"/>
<gene>
    <name evidence="2" type="ORF">RUM43_004147</name>
</gene>
<dbReference type="EMBL" id="JAWJWE010000002">
    <property type="protein sequence ID" value="KAK6642645.1"/>
    <property type="molecule type" value="Genomic_DNA"/>
</dbReference>
<comment type="caution">
    <text evidence="2">The sequence shown here is derived from an EMBL/GenBank/DDBJ whole genome shotgun (WGS) entry which is preliminary data.</text>
</comment>
<evidence type="ECO:0000313" key="2">
    <source>
        <dbReference type="EMBL" id="KAK6642645.1"/>
    </source>
</evidence>
<dbReference type="Proteomes" id="UP001372834">
    <property type="component" value="Unassembled WGS sequence"/>
</dbReference>
<accession>A0AAN8SAK8</accession>
<protein>
    <submittedName>
        <fullName evidence="2">Uncharacterized protein</fullName>
    </submittedName>
</protein>
<dbReference type="AlphaFoldDB" id="A0AAN8SAK8"/>
<organism evidence="2 3">
    <name type="scientific">Polyplax serrata</name>
    <name type="common">Common mouse louse</name>
    <dbReference type="NCBI Taxonomy" id="468196"/>
    <lineage>
        <taxon>Eukaryota</taxon>
        <taxon>Metazoa</taxon>
        <taxon>Ecdysozoa</taxon>
        <taxon>Arthropoda</taxon>
        <taxon>Hexapoda</taxon>
        <taxon>Insecta</taxon>
        <taxon>Pterygota</taxon>
        <taxon>Neoptera</taxon>
        <taxon>Paraneoptera</taxon>
        <taxon>Psocodea</taxon>
        <taxon>Troctomorpha</taxon>
        <taxon>Phthiraptera</taxon>
        <taxon>Anoplura</taxon>
        <taxon>Polyplacidae</taxon>
        <taxon>Polyplax</taxon>
    </lineage>
</organism>
<reference evidence="2 3" key="1">
    <citation type="submission" date="2023-10" db="EMBL/GenBank/DDBJ databases">
        <title>Genomes of two closely related lineages of the louse Polyplax serrata with different host specificities.</title>
        <authorList>
            <person name="Martinu J."/>
            <person name="Tarabai H."/>
            <person name="Stefka J."/>
            <person name="Hypsa V."/>
        </authorList>
    </citation>
    <scope>NUCLEOTIDE SEQUENCE [LARGE SCALE GENOMIC DNA]</scope>
    <source>
        <strain evidence="2">HR10_N</strain>
    </source>
</reference>
<evidence type="ECO:0000313" key="3">
    <source>
        <dbReference type="Proteomes" id="UP001372834"/>
    </source>
</evidence>
<evidence type="ECO:0000256" key="1">
    <source>
        <dbReference type="SAM" id="MobiDB-lite"/>
    </source>
</evidence>
<name>A0AAN8SAK8_POLSC</name>